<dbReference type="PANTHER" id="PTHR11153">
    <property type="entry name" value="SIDEROFLEXIN"/>
    <property type="match status" value="1"/>
</dbReference>
<comment type="similarity">
    <text evidence="2">Belongs to the sideroflexin family.</text>
</comment>
<keyword evidence="3" id="KW-0813">Transport</keyword>
<accession>A0A4P9ZAM6</accession>
<proteinExistence type="inferred from homology"/>
<dbReference type="GO" id="GO:1990542">
    <property type="term" value="P:mitochondrial transmembrane transport"/>
    <property type="evidence" value="ECO:0007669"/>
    <property type="project" value="TreeGrafter"/>
</dbReference>
<reference evidence="11" key="1">
    <citation type="journal article" date="2018" name="Nat. Microbiol.">
        <title>Leveraging single-cell genomics to expand the fungal tree of life.</title>
        <authorList>
            <person name="Ahrendt S.R."/>
            <person name="Quandt C.A."/>
            <person name="Ciobanu D."/>
            <person name="Clum A."/>
            <person name="Salamov A."/>
            <person name="Andreopoulos B."/>
            <person name="Cheng J.F."/>
            <person name="Woyke T."/>
            <person name="Pelin A."/>
            <person name="Henrissat B."/>
            <person name="Reynolds N.K."/>
            <person name="Benny G.L."/>
            <person name="Smith M.E."/>
            <person name="James T.Y."/>
            <person name="Grigoriev I.V."/>
        </authorList>
    </citation>
    <scope>NUCLEOTIDE SEQUENCE [LARGE SCALE GENOMIC DNA]</scope>
    <source>
        <strain evidence="11">Baker2002</strain>
    </source>
</reference>
<protein>
    <submittedName>
        <fullName evidence="10">Tricarboxylate/iron carrier</fullName>
    </submittedName>
</protein>
<evidence type="ECO:0000256" key="7">
    <source>
        <dbReference type="ARBA" id="ARBA00023128"/>
    </source>
</evidence>
<dbReference type="Pfam" id="PF03820">
    <property type="entry name" value="SFXNs"/>
    <property type="match status" value="2"/>
</dbReference>
<evidence type="ECO:0000256" key="3">
    <source>
        <dbReference type="ARBA" id="ARBA00022448"/>
    </source>
</evidence>
<evidence type="ECO:0000256" key="4">
    <source>
        <dbReference type="ARBA" id="ARBA00022692"/>
    </source>
</evidence>
<dbReference type="GO" id="GO:0005743">
    <property type="term" value="C:mitochondrial inner membrane"/>
    <property type="evidence" value="ECO:0007669"/>
    <property type="project" value="TreeGrafter"/>
</dbReference>
<comment type="subcellular location">
    <subcellularLocation>
        <location evidence="1">Mitochondrion membrane</location>
        <topology evidence="1">Multi-pass membrane protein</topology>
    </subcellularLocation>
</comment>
<keyword evidence="8 9" id="KW-0472">Membrane</keyword>
<feature type="transmembrane region" description="Helical" evidence="9">
    <location>
        <begin position="205"/>
        <end position="230"/>
    </location>
</feature>
<name>A0A4P9ZAM6_9ASCO</name>
<keyword evidence="11" id="KW-1185">Reference proteome</keyword>
<evidence type="ECO:0000256" key="5">
    <source>
        <dbReference type="ARBA" id="ARBA00022970"/>
    </source>
</evidence>
<organism evidence="10 11">
    <name type="scientific">Metschnikowia bicuspidata</name>
    <dbReference type="NCBI Taxonomy" id="27322"/>
    <lineage>
        <taxon>Eukaryota</taxon>
        <taxon>Fungi</taxon>
        <taxon>Dikarya</taxon>
        <taxon>Ascomycota</taxon>
        <taxon>Saccharomycotina</taxon>
        <taxon>Pichiomycetes</taxon>
        <taxon>Metschnikowiaceae</taxon>
        <taxon>Metschnikowia</taxon>
    </lineage>
</organism>
<evidence type="ECO:0000256" key="2">
    <source>
        <dbReference type="ARBA" id="ARBA00005974"/>
    </source>
</evidence>
<evidence type="ECO:0000313" key="10">
    <source>
        <dbReference type="EMBL" id="RKP29846.1"/>
    </source>
</evidence>
<keyword evidence="7" id="KW-0496">Mitochondrion</keyword>
<keyword evidence="5" id="KW-0029">Amino-acid transport</keyword>
<dbReference type="Proteomes" id="UP000268321">
    <property type="component" value="Unassembled WGS sequence"/>
</dbReference>
<evidence type="ECO:0000256" key="9">
    <source>
        <dbReference type="SAM" id="Phobius"/>
    </source>
</evidence>
<sequence>MASSIPGPIPLPLSKYDLSSYWGWVRHCADISDPTTLLNTSTDIKNAKLTIWDYRNGILDSTLQPDTGETVILPFKMFSCVLSNLMITAGMFWQIAYQSLNVTINISNAKSHLLTTTQIAKNYALAMSASFSRNVFLMRSEELMKTISVYNKDGEDLGCSKMAAFHAVGATAASRVINVNPNMVIPPLILVRLQKLRFLKGKSKLFETAVSIGLIFATFLVALPFALALFPQRRSIAVGSLEKEFHGLKDKNGQEITVEFNRGI</sequence>
<dbReference type="GO" id="GO:0015075">
    <property type="term" value="F:monoatomic ion transmembrane transporter activity"/>
    <property type="evidence" value="ECO:0007669"/>
    <property type="project" value="InterPro"/>
</dbReference>
<keyword evidence="4 9" id="KW-0812">Transmembrane</keyword>
<dbReference type="InterPro" id="IPR004686">
    <property type="entry name" value="Mtc"/>
</dbReference>
<evidence type="ECO:0000256" key="1">
    <source>
        <dbReference type="ARBA" id="ARBA00004225"/>
    </source>
</evidence>
<dbReference type="AlphaFoldDB" id="A0A4P9ZAM6"/>
<evidence type="ECO:0000256" key="6">
    <source>
        <dbReference type="ARBA" id="ARBA00022989"/>
    </source>
</evidence>
<evidence type="ECO:0000256" key="8">
    <source>
        <dbReference type="ARBA" id="ARBA00023136"/>
    </source>
</evidence>
<dbReference type="PANTHER" id="PTHR11153:SF6">
    <property type="entry name" value="SIDEROFLEXIN-5"/>
    <property type="match status" value="1"/>
</dbReference>
<dbReference type="EMBL" id="ML004473">
    <property type="protein sequence ID" value="RKP29846.1"/>
    <property type="molecule type" value="Genomic_DNA"/>
</dbReference>
<keyword evidence="6 9" id="KW-1133">Transmembrane helix</keyword>
<dbReference type="GO" id="GO:0006865">
    <property type="term" value="P:amino acid transport"/>
    <property type="evidence" value="ECO:0007669"/>
    <property type="project" value="UniProtKB-KW"/>
</dbReference>
<gene>
    <name evidence="10" type="ORF">METBISCDRAFT_31389</name>
</gene>
<evidence type="ECO:0000313" key="11">
    <source>
        <dbReference type="Proteomes" id="UP000268321"/>
    </source>
</evidence>
<dbReference type="OrthoDB" id="6608471at2759"/>